<proteinExistence type="inferred from homology"/>
<dbReference type="AlphaFoldDB" id="A0A251SIW5"/>
<dbReference type="PANTHER" id="PTHR46372">
    <property type="entry name" value="PROTEIN WVD2-LIKE 3"/>
    <property type="match status" value="1"/>
</dbReference>
<dbReference type="Pfam" id="PF06886">
    <property type="entry name" value="TPX2"/>
    <property type="match status" value="1"/>
</dbReference>
<feature type="domain" description="TPX2 C-terminal" evidence="8">
    <location>
        <begin position="29"/>
        <end position="98"/>
    </location>
</feature>
<gene>
    <name evidence="10" type="ORF">HannXRQ_Chr14g0446611</name>
    <name evidence="9" type="ORF">HanXRQr2_Chr14g0648621</name>
</gene>
<keyword evidence="4" id="KW-0493">Microtubule</keyword>
<feature type="region of interest" description="Disordered" evidence="7">
    <location>
        <begin position="84"/>
        <end position="153"/>
    </location>
</feature>
<reference evidence="10" key="2">
    <citation type="submission" date="2017-02" db="EMBL/GenBank/DDBJ databases">
        <title>Sunflower complete genome.</title>
        <authorList>
            <person name="Langlade N."/>
            <person name="Munos S."/>
        </authorList>
    </citation>
    <scope>NUCLEOTIDE SEQUENCE [LARGE SCALE GENOMIC DNA]</scope>
    <source>
        <tissue evidence="10">Leaves</tissue>
    </source>
</reference>
<keyword evidence="3" id="KW-0963">Cytoplasm</keyword>
<dbReference type="InterPro" id="IPR027329">
    <property type="entry name" value="TPX2_C"/>
</dbReference>
<keyword evidence="5" id="KW-0206">Cytoskeleton</keyword>
<reference evidence="9 11" key="1">
    <citation type="journal article" date="2017" name="Nature">
        <title>The sunflower genome provides insights into oil metabolism, flowering and Asterid evolution.</title>
        <authorList>
            <person name="Badouin H."/>
            <person name="Gouzy J."/>
            <person name="Grassa C.J."/>
            <person name="Murat F."/>
            <person name="Staton S.E."/>
            <person name="Cottret L."/>
            <person name="Lelandais-Briere C."/>
            <person name="Owens G.L."/>
            <person name="Carrere S."/>
            <person name="Mayjonade B."/>
            <person name="Legrand L."/>
            <person name="Gill N."/>
            <person name="Kane N.C."/>
            <person name="Bowers J.E."/>
            <person name="Hubner S."/>
            <person name="Bellec A."/>
            <person name="Berard A."/>
            <person name="Berges H."/>
            <person name="Blanchet N."/>
            <person name="Boniface M.C."/>
            <person name="Brunel D."/>
            <person name="Catrice O."/>
            <person name="Chaidir N."/>
            <person name="Claudel C."/>
            <person name="Donnadieu C."/>
            <person name="Faraut T."/>
            <person name="Fievet G."/>
            <person name="Helmstetter N."/>
            <person name="King M."/>
            <person name="Knapp S.J."/>
            <person name="Lai Z."/>
            <person name="Le Paslier M.C."/>
            <person name="Lippi Y."/>
            <person name="Lorenzon L."/>
            <person name="Mandel J.R."/>
            <person name="Marage G."/>
            <person name="Marchand G."/>
            <person name="Marquand E."/>
            <person name="Bret-Mestries E."/>
            <person name="Morien E."/>
            <person name="Nambeesan S."/>
            <person name="Nguyen T."/>
            <person name="Pegot-Espagnet P."/>
            <person name="Pouilly N."/>
            <person name="Raftis F."/>
            <person name="Sallet E."/>
            <person name="Schiex T."/>
            <person name="Thomas J."/>
            <person name="Vandecasteele C."/>
            <person name="Vares D."/>
            <person name="Vear F."/>
            <person name="Vautrin S."/>
            <person name="Crespi M."/>
            <person name="Mangin B."/>
            <person name="Burke J.M."/>
            <person name="Salse J."/>
            <person name="Munos S."/>
            <person name="Vincourt P."/>
            <person name="Rieseberg L.H."/>
            <person name="Langlade N.B."/>
        </authorList>
    </citation>
    <scope>NUCLEOTIDE SEQUENCE [LARGE SCALE GENOMIC DNA]</scope>
    <source>
        <strain evidence="11">cv. SF193</strain>
        <tissue evidence="9">Leaves</tissue>
    </source>
</reference>
<sequence length="153" mass="17320">MGNDSEDEGKTSQTARYQIPGVTVGVAPSFRSAERAEKRKEFNMKIEQKQEALEAETRENIIRKMAEEQAALKELRKSMVVKAHPVPSFYREGPPPKFEPKKLPLTRAKSPKLTRGRSCNDSHHLTTDDKCSSSRNVPLKGRRCITPNSNRNK</sequence>
<feature type="coiled-coil region" evidence="6">
    <location>
        <begin position="39"/>
        <end position="78"/>
    </location>
</feature>
<accession>A0A251SIW5</accession>
<dbReference type="Gramene" id="mRNA:HanXRQr2_Chr14g0648621">
    <property type="protein sequence ID" value="mRNA:HanXRQr2_Chr14g0648621"/>
    <property type="gene ID" value="HanXRQr2_Chr14g0648621"/>
</dbReference>
<evidence type="ECO:0000313" key="9">
    <source>
        <dbReference type="EMBL" id="KAF5769468.1"/>
    </source>
</evidence>
<keyword evidence="6" id="KW-0175">Coiled coil</keyword>
<evidence type="ECO:0000256" key="2">
    <source>
        <dbReference type="ARBA" id="ARBA00005885"/>
    </source>
</evidence>
<feature type="region of interest" description="Disordered" evidence="7">
    <location>
        <begin position="1"/>
        <end position="20"/>
    </location>
</feature>
<comment type="subcellular location">
    <subcellularLocation>
        <location evidence="1">Cytoplasm</location>
        <location evidence="1">Cytoskeleton</location>
    </subcellularLocation>
</comment>
<evidence type="ECO:0000313" key="10">
    <source>
        <dbReference type="EMBL" id="OTF98521.1"/>
    </source>
</evidence>
<dbReference type="OMA" id="KGRRCIT"/>
<protein>
    <submittedName>
        <fullName evidence="10">Putative TPX2 domain-containing protein</fullName>
    </submittedName>
</protein>
<feature type="compositionally biased region" description="Basic and acidic residues" evidence="7">
    <location>
        <begin position="118"/>
        <end position="132"/>
    </location>
</feature>
<evidence type="ECO:0000256" key="5">
    <source>
        <dbReference type="ARBA" id="ARBA00023212"/>
    </source>
</evidence>
<dbReference type="GO" id="GO:0008017">
    <property type="term" value="F:microtubule binding"/>
    <property type="evidence" value="ECO:0007669"/>
    <property type="project" value="InterPro"/>
</dbReference>
<dbReference type="PANTHER" id="PTHR46372:SF27">
    <property type="entry name" value="TPX2 C-TERMINAL DOMAIN-CONTAINING PROTEIN"/>
    <property type="match status" value="1"/>
</dbReference>
<dbReference type="GO" id="GO:0000226">
    <property type="term" value="P:microtubule cytoskeleton organization"/>
    <property type="evidence" value="ECO:0007669"/>
    <property type="project" value="InterPro"/>
</dbReference>
<comment type="similarity">
    <text evidence="2">Belongs to the TPX2 family.</text>
</comment>
<evidence type="ECO:0000256" key="6">
    <source>
        <dbReference type="SAM" id="Coils"/>
    </source>
</evidence>
<evidence type="ECO:0000256" key="3">
    <source>
        <dbReference type="ARBA" id="ARBA00022490"/>
    </source>
</evidence>
<dbReference type="EMBL" id="MNCJ02000329">
    <property type="protein sequence ID" value="KAF5769468.1"/>
    <property type="molecule type" value="Genomic_DNA"/>
</dbReference>
<dbReference type="InParanoid" id="A0A251SIW5"/>
<dbReference type="InterPro" id="IPR044806">
    <property type="entry name" value="WVD2/WDL1-4"/>
</dbReference>
<evidence type="ECO:0000259" key="8">
    <source>
        <dbReference type="Pfam" id="PF06886"/>
    </source>
</evidence>
<evidence type="ECO:0000256" key="7">
    <source>
        <dbReference type="SAM" id="MobiDB-lite"/>
    </source>
</evidence>
<dbReference type="EMBL" id="CM007903">
    <property type="protein sequence ID" value="OTF98521.1"/>
    <property type="molecule type" value="Genomic_DNA"/>
</dbReference>
<dbReference type="Proteomes" id="UP000215914">
    <property type="component" value="Chromosome 14"/>
</dbReference>
<keyword evidence="11" id="KW-1185">Reference proteome</keyword>
<dbReference type="OrthoDB" id="1925970at2759"/>
<reference evidence="9" key="3">
    <citation type="submission" date="2020-06" db="EMBL/GenBank/DDBJ databases">
        <title>Helianthus annuus Genome sequencing and assembly Release 2.</title>
        <authorList>
            <person name="Gouzy J."/>
            <person name="Langlade N."/>
            <person name="Munos S."/>
        </authorList>
    </citation>
    <scope>NUCLEOTIDE SEQUENCE</scope>
    <source>
        <tissue evidence="9">Leaves</tissue>
    </source>
</reference>
<dbReference type="GO" id="GO:0005874">
    <property type="term" value="C:microtubule"/>
    <property type="evidence" value="ECO:0007669"/>
    <property type="project" value="UniProtKB-KW"/>
</dbReference>
<evidence type="ECO:0000313" key="11">
    <source>
        <dbReference type="Proteomes" id="UP000215914"/>
    </source>
</evidence>
<name>A0A251SIW5_HELAN</name>
<evidence type="ECO:0000256" key="1">
    <source>
        <dbReference type="ARBA" id="ARBA00004245"/>
    </source>
</evidence>
<evidence type="ECO:0000256" key="4">
    <source>
        <dbReference type="ARBA" id="ARBA00022701"/>
    </source>
</evidence>
<organism evidence="10 11">
    <name type="scientific">Helianthus annuus</name>
    <name type="common">Common sunflower</name>
    <dbReference type="NCBI Taxonomy" id="4232"/>
    <lineage>
        <taxon>Eukaryota</taxon>
        <taxon>Viridiplantae</taxon>
        <taxon>Streptophyta</taxon>
        <taxon>Embryophyta</taxon>
        <taxon>Tracheophyta</taxon>
        <taxon>Spermatophyta</taxon>
        <taxon>Magnoliopsida</taxon>
        <taxon>eudicotyledons</taxon>
        <taxon>Gunneridae</taxon>
        <taxon>Pentapetalae</taxon>
        <taxon>asterids</taxon>
        <taxon>campanulids</taxon>
        <taxon>Asterales</taxon>
        <taxon>Asteraceae</taxon>
        <taxon>Asteroideae</taxon>
        <taxon>Heliantheae alliance</taxon>
        <taxon>Heliantheae</taxon>
        <taxon>Helianthus</taxon>
    </lineage>
</organism>